<gene>
    <name evidence="1" type="ORF">NKI33_19400</name>
</gene>
<dbReference type="Proteomes" id="UP001464387">
    <property type="component" value="Unassembled WGS sequence"/>
</dbReference>
<evidence type="ECO:0000313" key="1">
    <source>
        <dbReference type="EMBL" id="MER8935134.1"/>
    </source>
</evidence>
<comment type="caution">
    <text evidence="1">The sequence shown here is derived from an EMBL/GenBank/DDBJ whole genome shotgun (WGS) entry which is preliminary data.</text>
</comment>
<keyword evidence="2" id="KW-1185">Reference proteome</keyword>
<evidence type="ECO:0000313" key="2">
    <source>
        <dbReference type="Proteomes" id="UP001464387"/>
    </source>
</evidence>
<name>A0ABV1YJ16_9HYPH</name>
<organism evidence="1 2">
    <name type="scientific">Mesorhizobium opportunistum</name>
    <dbReference type="NCBI Taxonomy" id="593909"/>
    <lineage>
        <taxon>Bacteria</taxon>
        <taxon>Pseudomonadati</taxon>
        <taxon>Pseudomonadota</taxon>
        <taxon>Alphaproteobacteria</taxon>
        <taxon>Hyphomicrobiales</taxon>
        <taxon>Phyllobacteriaceae</taxon>
        <taxon>Mesorhizobium</taxon>
    </lineage>
</organism>
<accession>A0ABV1YJ16</accession>
<reference evidence="1 2" key="1">
    <citation type="journal article" date="2024" name="Proc. Natl. Acad. Sci. U.S.A.">
        <title>The evolutionary genomics of adaptation to stress in wild rhizobium bacteria.</title>
        <authorList>
            <person name="Kehlet-Delgado H."/>
            <person name="Montoya A.P."/>
            <person name="Jensen K.T."/>
            <person name="Wendlandt C.E."/>
            <person name="Dexheimer C."/>
            <person name="Roberts M."/>
            <person name="Torres Martinez L."/>
            <person name="Friesen M.L."/>
            <person name="Griffitts J.S."/>
            <person name="Porter S.S."/>
        </authorList>
    </citation>
    <scope>NUCLEOTIDE SEQUENCE [LARGE SCALE GENOMIC DNA]</scope>
    <source>
        <strain evidence="1 2">M0729</strain>
    </source>
</reference>
<dbReference type="RefSeq" id="WP_287269534.1">
    <property type="nucleotide sequence ID" value="NZ_JAMYMY010000011.1"/>
</dbReference>
<sequence>MASDLPVGGFPLHVVRTEQSIMHTRTELLSLDMPLLPMAENGQQFFLTAASLQMQAFKATMRYNVEALAFLKHRCEQHAKLADDLITGTQFNDTFAAFLQNATSQYVTEAGKVATLTSRLASETARHMRKGARIAIENAAAKTVA</sequence>
<protein>
    <submittedName>
        <fullName evidence="1">Phasin family protein</fullName>
    </submittedName>
</protein>
<proteinExistence type="predicted"/>
<dbReference type="EMBL" id="JAMYPJ010000028">
    <property type="protein sequence ID" value="MER8935134.1"/>
    <property type="molecule type" value="Genomic_DNA"/>
</dbReference>